<evidence type="ECO:0000256" key="5">
    <source>
        <dbReference type="ARBA" id="ARBA00022833"/>
    </source>
</evidence>
<dbReference type="InterPro" id="IPR020891">
    <property type="entry name" value="UPF0758_CS"/>
</dbReference>
<keyword evidence="3" id="KW-0479">Metal-binding</keyword>
<evidence type="ECO:0000256" key="4">
    <source>
        <dbReference type="ARBA" id="ARBA00022801"/>
    </source>
</evidence>
<proteinExistence type="inferred from homology"/>
<dbReference type="PANTHER" id="PTHR30471:SF3">
    <property type="entry name" value="UPF0758 PROTEIN YEES-RELATED"/>
    <property type="match status" value="1"/>
</dbReference>
<dbReference type="PANTHER" id="PTHR30471">
    <property type="entry name" value="DNA REPAIR PROTEIN RADC"/>
    <property type="match status" value="1"/>
</dbReference>
<evidence type="ECO:0000256" key="6">
    <source>
        <dbReference type="ARBA" id="ARBA00023049"/>
    </source>
</evidence>
<dbReference type="InterPro" id="IPR037518">
    <property type="entry name" value="MPN"/>
</dbReference>
<dbReference type="Gene3D" id="3.40.140.10">
    <property type="entry name" value="Cytidine Deaminase, domain 2"/>
    <property type="match status" value="1"/>
</dbReference>
<dbReference type="Pfam" id="PF20582">
    <property type="entry name" value="UPF0758_N"/>
    <property type="match status" value="1"/>
</dbReference>
<gene>
    <name evidence="9" type="ORF">SAMN04487864_102225</name>
</gene>
<sequence length="228" mass="25198">MSDFKIKEMSEEDRPRERLCTKGAEALSNAELLAILIGSGTKEHSALHIAEEMTRNEGLYRQVARWHRVQEFKHIKGLGNARAARILAAMELGRRIACASAIDSEHITSPGDGAQYLMGRLRNETHEKFIVLLLNTKNRIIKTEQIAEGSLTSAVVHPREVFAPAVTAHAACILVAHNHPSGDPYPSAEDRHLTQALEEAGNVLGIPLLDHLVIGDGRYYSFKEHGDL</sequence>
<dbReference type="NCBIfam" id="TIGR00608">
    <property type="entry name" value="radc"/>
    <property type="match status" value="1"/>
</dbReference>
<dbReference type="RefSeq" id="WP_256324740.1">
    <property type="nucleotide sequence ID" value="NZ_FMYW01000002.1"/>
</dbReference>
<dbReference type="InterPro" id="IPR001405">
    <property type="entry name" value="UPF0758"/>
</dbReference>
<dbReference type="InterPro" id="IPR025657">
    <property type="entry name" value="RadC_JAB"/>
</dbReference>
<evidence type="ECO:0000313" key="10">
    <source>
        <dbReference type="Proteomes" id="UP000198943"/>
    </source>
</evidence>
<dbReference type="SUPFAM" id="SSF102712">
    <property type="entry name" value="JAB1/MPN domain"/>
    <property type="match status" value="1"/>
</dbReference>
<reference evidence="10" key="1">
    <citation type="submission" date="2016-10" db="EMBL/GenBank/DDBJ databases">
        <authorList>
            <person name="Varghese N."/>
            <person name="Submissions S."/>
        </authorList>
    </citation>
    <scope>NUCLEOTIDE SEQUENCE [LARGE SCALE GENOMIC DNA]</scope>
    <source>
        <strain evidence="10">DSM 11005</strain>
    </source>
</reference>
<keyword evidence="10" id="KW-1185">Reference proteome</keyword>
<evidence type="ECO:0000256" key="1">
    <source>
        <dbReference type="ARBA" id="ARBA00010243"/>
    </source>
</evidence>
<dbReference type="GO" id="GO:0006508">
    <property type="term" value="P:proteolysis"/>
    <property type="evidence" value="ECO:0007669"/>
    <property type="project" value="UniProtKB-KW"/>
</dbReference>
<comment type="similarity">
    <text evidence="1 7">Belongs to the UPF0758 family.</text>
</comment>
<dbReference type="EMBL" id="FMYW01000002">
    <property type="protein sequence ID" value="SDC09951.1"/>
    <property type="molecule type" value="Genomic_DNA"/>
</dbReference>
<dbReference type="InterPro" id="IPR046778">
    <property type="entry name" value="UPF0758_N"/>
</dbReference>
<keyword evidence="2" id="KW-0645">Protease</keyword>
<dbReference type="PROSITE" id="PS50249">
    <property type="entry name" value="MPN"/>
    <property type="match status" value="1"/>
</dbReference>
<evidence type="ECO:0000256" key="3">
    <source>
        <dbReference type="ARBA" id="ARBA00022723"/>
    </source>
</evidence>
<dbReference type="Pfam" id="PF04002">
    <property type="entry name" value="RadC"/>
    <property type="match status" value="1"/>
</dbReference>
<dbReference type="Proteomes" id="UP000198943">
    <property type="component" value="Unassembled WGS sequence"/>
</dbReference>
<dbReference type="AlphaFoldDB" id="A0A1G6IU55"/>
<evidence type="ECO:0000256" key="7">
    <source>
        <dbReference type="RuleBase" id="RU003797"/>
    </source>
</evidence>
<evidence type="ECO:0000313" key="9">
    <source>
        <dbReference type="EMBL" id="SDC09951.1"/>
    </source>
</evidence>
<accession>A0A1G6IU55</accession>
<name>A0A1G6IU55_9FIRM</name>
<keyword evidence="6" id="KW-0482">Metalloprotease</keyword>
<dbReference type="CDD" id="cd08071">
    <property type="entry name" value="MPN_DUF2466"/>
    <property type="match status" value="1"/>
</dbReference>
<protein>
    <submittedName>
        <fullName evidence="9">DNA repair protein RadC</fullName>
    </submittedName>
</protein>
<dbReference type="GO" id="GO:0008237">
    <property type="term" value="F:metallopeptidase activity"/>
    <property type="evidence" value="ECO:0007669"/>
    <property type="project" value="UniProtKB-KW"/>
</dbReference>
<evidence type="ECO:0000259" key="8">
    <source>
        <dbReference type="PROSITE" id="PS50249"/>
    </source>
</evidence>
<dbReference type="GO" id="GO:0046872">
    <property type="term" value="F:metal ion binding"/>
    <property type="evidence" value="ECO:0007669"/>
    <property type="project" value="UniProtKB-KW"/>
</dbReference>
<keyword evidence="4" id="KW-0378">Hydrolase</keyword>
<evidence type="ECO:0000256" key="2">
    <source>
        <dbReference type="ARBA" id="ARBA00022670"/>
    </source>
</evidence>
<keyword evidence="5" id="KW-0862">Zinc</keyword>
<dbReference type="NCBIfam" id="NF000642">
    <property type="entry name" value="PRK00024.1"/>
    <property type="match status" value="1"/>
</dbReference>
<feature type="domain" description="MPN" evidence="8">
    <location>
        <begin position="106"/>
        <end position="228"/>
    </location>
</feature>
<dbReference type="PROSITE" id="PS01302">
    <property type="entry name" value="UPF0758"/>
    <property type="match status" value="1"/>
</dbReference>
<organism evidence="9 10">
    <name type="scientific">Succiniclasticum ruminis</name>
    <dbReference type="NCBI Taxonomy" id="40841"/>
    <lineage>
        <taxon>Bacteria</taxon>
        <taxon>Bacillati</taxon>
        <taxon>Bacillota</taxon>
        <taxon>Negativicutes</taxon>
        <taxon>Acidaminococcales</taxon>
        <taxon>Acidaminococcaceae</taxon>
        <taxon>Succiniclasticum</taxon>
    </lineage>
</organism>